<proteinExistence type="predicted"/>
<feature type="compositionally biased region" description="Acidic residues" evidence="1">
    <location>
        <begin position="220"/>
        <end position="231"/>
    </location>
</feature>
<organism evidence="2">
    <name type="scientific">seawater metagenome</name>
    <dbReference type="NCBI Taxonomy" id="1561972"/>
    <lineage>
        <taxon>unclassified sequences</taxon>
        <taxon>metagenomes</taxon>
        <taxon>ecological metagenomes</taxon>
    </lineage>
</organism>
<evidence type="ECO:0000256" key="1">
    <source>
        <dbReference type="SAM" id="MobiDB-lite"/>
    </source>
</evidence>
<dbReference type="EMBL" id="CABVLZ010000005">
    <property type="protein sequence ID" value="VVU95533.1"/>
    <property type="molecule type" value="Genomic_DNA"/>
</dbReference>
<sequence length="231" mass="27020">MFVKEFEVNRKGDWLILSPSLNENITTLSNIASHKHVEESSEYFTLYNIIDIRKELKSQKFNGSLNFLFQFQGLNSNYNNIQIKKIYIKPLNRCKYKNHVAYCNNFDNGKEGYFYYEDPYPDGTLIIEDELIQISSLPCDNLENPNWIFTGPTFNISYDKHLASDKKGPLKRISKNGWGFFRIAFYVPNTLYTPSKVTTIICNTEELYYLPKNNNPKTDSEEDPPPLYEDI</sequence>
<reference evidence="2" key="1">
    <citation type="submission" date="2019-09" db="EMBL/GenBank/DDBJ databases">
        <authorList>
            <person name="Needham M D."/>
        </authorList>
    </citation>
    <scope>NUCLEOTIDE SEQUENCE</scope>
</reference>
<dbReference type="AlphaFoldDB" id="A0A5E8CJE3"/>
<protein>
    <submittedName>
        <fullName evidence="2">Uncharacterized protein</fullName>
    </submittedName>
</protein>
<name>A0A5E8CJE3_9ZZZZ</name>
<feature type="region of interest" description="Disordered" evidence="1">
    <location>
        <begin position="212"/>
        <end position="231"/>
    </location>
</feature>
<accession>A0A5E8CJE3</accession>
<evidence type="ECO:0000313" key="2">
    <source>
        <dbReference type="EMBL" id="VVU95533.1"/>
    </source>
</evidence>
<gene>
    <name evidence="2" type="ORF">CPAV1605_1284</name>
</gene>